<dbReference type="Gene3D" id="1.10.720.30">
    <property type="entry name" value="SAP domain"/>
    <property type="match status" value="1"/>
</dbReference>
<dbReference type="PANTHER" id="PTHR47031:SF3">
    <property type="entry name" value="SAP DOMAIN-CONTAINING PROTEIN"/>
    <property type="match status" value="1"/>
</dbReference>
<evidence type="ECO:0000256" key="1">
    <source>
        <dbReference type="SAM" id="MobiDB-lite"/>
    </source>
</evidence>
<dbReference type="InterPro" id="IPR036361">
    <property type="entry name" value="SAP_dom_sf"/>
</dbReference>
<feature type="compositionally biased region" description="Basic and acidic residues" evidence="1">
    <location>
        <begin position="245"/>
        <end position="259"/>
    </location>
</feature>
<dbReference type="EMBL" id="JAUKTV010000002">
    <property type="protein sequence ID" value="KAK0745082.1"/>
    <property type="molecule type" value="Genomic_DNA"/>
</dbReference>
<dbReference type="SMART" id="SM00513">
    <property type="entry name" value="SAP"/>
    <property type="match status" value="1"/>
</dbReference>
<dbReference type="CDD" id="cd12432">
    <property type="entry name" value="RRM_ACINU"/>
    <property type="match status" value="1"/>
</dbReference>
<dbReference type="AlphaFoldDB" id="A0AA40K484"/>
<evidence type="ECO:0000313" key="3">
    <source>
        <dbReference type="EMBL" id="KAK0745082.1"/>
    </source>
</evidence>
<dbReference type="Pfam" id="PF02037">
    <property type="entry name" value="SAP"/>
    <property type="match status" value="1"/>
</dbReference>
<feature type="region of interest" description="Disordered" evidence="1">
    <location>
        <begin position="423"/>
        <end position="470"/>
    </location>
</feature>
<keyword evidence="4" id="KW-1185">Reference proteome</keyword>
<feature type="compositionally biased region" description="Basic and acidic residues" evidence="1">
    <location>
        <begin position="185"/>
        <end position="217"/>
    </location>
</feature>
<accession>A0AA40K484</accession>
<feature type="compositionally biased region" description="Basic and acidic residues" evidence="1">
    <location>
        <begin position="631"/>
        <end position="658"/>
    </location>
</feature>
<evidence type="ECO:0000259" key="2">
    <source>
        <dbReference type="PROSITE" id="PS50800"/>
    </source>
</evidence>
<proteinExistence type="predicted"/>
<reference evidence="3" key="1">
    <citation type="submission" date="2023-06" db="EMBL/GenBank/DDBJ databases">
        <title>Genome-scale phylogeny and comparative genomics of the fungal order Sordariales.</title>
        <authorList>
            <consortium name="Lawrence Berkeley National Laboratory"/>
            <person name="Hensen N."/>
            <person name="Bonometti L."/>
            <person name="Westerberg I."/>
            <person name="Brannstrom I.O."/>
            <person name="Guillou S."/>
            <person name="Cros-Aarteil S."/>
            <person name="Calhoun S."/>
            <person name="Haridas S."/>
            <person name="Kuo A."/>
            <person name="Mondo S."/>
            <person name="Pangilinan J."/>
            <person name="Riley R."/>
            <person name="Labutti K."/>
            <person name="Andreopoulos B."/>
            <person name="Lipzen A."/>
            <person name="Chen C."/>
            <person name="Yanf M."/>
            <person name="Daum C."/>
            <person name="Ng V."/>
            <person name="Clum A."/>
            <person name="Steindorff A."/>
            <person name="Ohm R."/>
            <person name="Martin F."/>
            <person name="Silar P."/>
            <person name="Natvig D."/>
            <person name="Lalanne C."/>
            <person name="Gautier V."/>
            <person name="Ament-Velasquez S.L."/>
            <person name="Kruys A."/>
            <person name="Hutchinson M.I."/>
            <person name="Powell A.J."/>
            <person name="Barry K."/>
            <person name="Miller A.N."/>
            <person name="Grigoriev I.V."/>
            <person name="Debuchy R."/>
            <person name="Gladieux P."/>
            <person name="Thoren M.H."/>
            <person name="Johannesson H."/>
        </authorList>
    </citation>
    <scope>NUCLEOTIDE SEQUENCE</scope>
    <source>
        <strain evidence="3">CBS 540.89</strain>
    </source>
</reference>
<protein>
    <recommendedName>
        <fullName evidence="2">SAP domain-containing protein</fullName>
    </recommendedName>
</protein>
<dbReference type="InterPro" id="IPR003034">
    <property type="entry name" value="SAP_dom"/>
</dbReference>
<sequence>MARCRGDELPSQMPTLGSGPCAFDFTLTIPVLCQQPPKPKMATEFEKLTVTQLRQELKRRKLATTGLKAALVARLAEDEAGQAAEVDQTAEDENPADEAGTENDATAEAETEKRDDVAMENALVEDTPVAALEPVNEPEVAIHQNSNPPPGEPIEAEPATTTEIIQDTVSRKRRSRSPPPSGDESSSKRVRQDDWDKKSELEEPRNEPTSPADKHLGEITPFEVVPPRSPEARLREDSPPAAGAKRQEPDHRRHERTWGQRLEDNQPRFQEQNMDIDEPMDEFGRVERSRHPATSALYIKNFMRPLRENQVRDYIVHLAAFPGAPPNEICILDFWLDNIRTHALVKFDSVSAASRVRTALHGKVWPNESNRKELWVDFIPSETVADWIQREKDSRRQTRWEVVFEDNPDTQEVVASLVQCSAADTGNSGNRPARQPLGPPPVPTGPGRRFAELQGPPSGPRVRGRGQAKHDLEDFGNMKITSTGPPLRYQPVSEELAQRRIDNMRSYYTKDRYRDMGREDEINRYTFEHGSQFVDRGKEVFIGIRHPIREARRRRERNELRGGGSNRGRRTLSPPPLRRQNDRSFRVRDDRDGGGGGNWSRDRFEDLDREDDRRGNDDRYDGDNGRYSPKVHPDRRVSVERTDDRRRGRGDDVPRSRFDGAPLPTYNAPVRNRRRRNRR</sequence>
<feature type="compositionally biased region" description="Low complexity" evidence="1">
    <location>
        <begin position="156"/>
        <end position="165"/>
    </location>
</feature>
<feature type="compositionally biased region" description="Basic and acidic residues" evidence="1">
    <location>
        <begin position="579"/>
        <end position="593"/>
    </location>
</feature>
<gene>
    <name evidence="3" type="ORF">B0T21DRAFT_381148</name>
</gene>
<feature type="region of interest" description="Disordered" evidence="1">
    <location>
        <begin position="553"/>
        <end position="679"/>
    </location>
</feature>
<name>A0AA40K484_9PEZI</name>
<feature type="domain" description="SAP" evidence="2">
    <location>
        <begin position="45"/>
        <end position="79"/>
    </location>
</feature>
<dbReference type="PROSITE" id="PS50800">
    <property type="entry name" value="SAP"/>
    <property type="match status" value="1"/>
</dbReference>
<comment type="caution">
    <text evidence="3">The sequence shown here is derived from an EMBL/GenBank/DDBJ whole genome shotgun (WGS) entry which is preliminary data.</text>
</comment>
<organism evidence="3 4">
    <name type="scientific">Apiosordaria backusii</name>
    <dbReference type="NCBI Taxonomy" id="314023"/>
    <lineage>
        <taxon>Eukaryota</taxon>
        <taxon>Fungi</taxon>
        <taxon>Dikarya</taxon>
        <taxon>Ascomycota</taxon>
        <taxon>Pezizomycotina</taxon>
        <taxon>Sordariomycetes</taxon>
        <taxon>Sordariomycetidae</taxon>
        <taxon>Sordariales</taxon>
        <taxon>Lasiosphaeriaceae</taxon>
        <taxon>Apiosordaria</taxon>
    </lineage>
</organism>
<feature type="region of interest" description="Disordered" evidence="1">
    <location>
        <begin position="79"/>
        <end position="259"/>
    </location>
</feature>
<dbReference type="PANTHER" id="PTHR47031">
    <property type="entry name" value="SAP DNA-BINDING DOMAIN-CONTAINING PROTEIN"/>
    <property type="match status" value="1"/>
</dbReference>
<dbReference type="InterPro" id="IPR034257">
    <property type="entry name" value="Acinus_RRM"/>
</dbReference>
<feature type="compositionally biased region" description="Basic and acidic residues" evidence="1">
    <location>
        <begin position="600"/>
        <end position="624"/>
    </location>
</feature>
<dbReference type="Proteomes" id="UP001172159">
    <property type="component" value="Unassembled WGS sequence"/>
</dbReference>
<feature type="compositionally biased region" description="Acidic residues" evidence="1">
    <location>
        <begin position="88"/>
        <end position="109"/>
    </location>
</feature>
<evidence type="ECO:0000313" key="4">
    <source>
        <dbReference type="Proteomes" id="UP001172159"/>
    </source>
</evidence>
<dbReference type="SUPFAM" id="SSF68906">
    <property type="entry name" value="SAP domain"/>
    <property type="match status" value="1"/>
</dbReference>